<gene>
    <name evidence="1" type="ORF">H8702_07640</name>
</gene>
<proteinExistence type="predicted"/>
<protein>
    <submittedName>
        <fullName evidence="1">Uncharacterized protein</fullName>
    </submittedName>
</protein>
<dbReference type="Proteomes" id="UP000632659">
    <property type="component" value="Unassembled WGS sequence"/>
</dbReference>
<reference evidence="1" key="1">
    <citation type="submission" date="2020-08" db="EMBL/GenBank/DDBJ databases">
        <title>Genome public.</title>
        <authorList>
            <person name="Liu C."/>
            <person name="Sun Q."/>
        </authorList>
    </citation>
    <scope>NUCLEOTIDE SEQUENCE</scope>
    <source>
        <strain evidence="1">NSJ-15</strain>
    </source>
</reference>
<keyword evidence="2" id="KW-1185">Reference proteome</keyword>
<organism evidence="1 2">
    <name type="scientific">Massiliimalia timonensis</name>
    <dbReference type="NCBI Taxonomy" id="1987501"/>
    <lineage>
        <taxon>Bacteria</taxon>
        <taxon>Bacillati</taxon>
        <taxon>Bacillota</taxon>
        <taxon>Clostridia</taxon>
        <taxon>Eubacteriales</taxon>
        <taxon>Oscillospiraceae</taxon>
        <taxon>Massiliimalia</taxon>
    </lineage>
</organism>
<dbReference type="PROSITE" id="PS51257">
    <property type="entry name" value="PROKAR_LIPOPROTEIN"/>
    <property type="match status" value="1"/>
</dbReference>
<name>A0A8J6TUY0_9FIRM</name>
<dbReference type="OrthoDB" id="9799897at2"/>
<dbReference type="EMBL" id="JACRTL010000003">
    <property type="protein sequence ID" value="MBC8610993.1"/>
    <property type="molecule type" value="Genomic_DNA"/>
</dbReference>
<sequence>MKKRFQAIMGAAILLAGLTGCQEELTAEKPIIYLYPEREQTVTVALRCDGELLCTYPEYQDGWTVTARPDGTLVNAEDGEKYSYLFWEGELDTEYDMSKGFVVAGEDTAAFLREKLSQMGLTPREYNEFIVYWLPRMQDNPYNLITFQEEAYTQHAELDVTPKPDSVLRVFMAYQGLEKPISVEEPEITAFERTGFTVVEWGGTEVV</sequence>
<evidence type="ECO:0000313" key="2">
    <source>
        <dbReference type="Proteomes" id="UP000632659"/>
    </source>
</evidence>
<evidence type="ECO:0000313" key="1">
    <source>
        <dbReference type="EMBL" id="MBC8610993.1"/>
    </source>
</evidence>
<accession>A0A8J6TUY0</accession>
<dbReference type="RefSeq" id="WP_093989058.1">
    <property type="nucleotide sequence ID" value="NZ_FYDD01000004.1"/>
</dbReference>
<comment type="caution">
    <text evidence="1">The sequence shown here is derived from an EMBL/GenBank/DDBJ whole genome shotgun (WGS) entry which is preliminary data.</text>
</comment>
<dbReference type="AlphaFoldDB" id="A0A8J6TUY0"/>